<dbReference type="AlphaFoldDB" id="A0A518RJT7"/>
<dbReference type="RefSeq" id="WP_145849190.1">
    <property type="nucleotide sequence ID" value="NZ_CP042239.1"/>
</dbReference>
<organism evidence="8 9">
    <name type="scientific">Sphingomonas suaedae</name>
    <dbReference type="NCBI Taxonomy" id="2599297"/>
    <lineage>
        <taxon>Bacteria</taxon>
        <taxon>Pseudomonadati</taxon>
        <taxon>Pseudomonadota</taxon>
        <taxon>Alphaproteobacteria</taxon>
        <taxon>Sphingomonadales</taxon>
        <taxon>Sphingomonadaceae</taxon>
        <taxon>Sphingomonas</taxon>
    </lineage>
</organism>
<dbReference type="InterPro" id="IPR037069">
    <property type="entry name" value="AcylCoA_DH/ox_N_sf"/>
</dbReference>
<keyword evidence="9" id="KW-1185">Reference proteome</keyword>
<keyword evidence="3" id="KW-0285">Flavoprotein</keyword>
<dbReference type="Pfam" id="PF02771">
    <property type="entry name" value="Acyl-CoA_dh_N"/>
    <property type="match status" value="1"/>
</dbReference>
<dbReference type="GO" id="GO:0050660">
    <property type="term" value="F:flavin adenine dinucleotide binding"/>
    <property type="evidence" value="ECO:0007669"/>
    <property type="project" value="InterPro"/>
</dbReference>
<evidence type="ECO:0000256" key="5">
    <source>
        <dbReference type="ARBA" id="ARBA00023002"/>
    </source>
</evidence>
<dbReference type="InterPro" id="IPR009075">
    <property type="entry name" value="AcylCo_DH/oxidase_C"/>
</dbReference>
<dbReference type="InterPro" id="IPR009100">
    <property type="entry name" value="AcylCoA_DH/oxidase_NM_dom_sf"/>
</dbReference>
<dbReference type="Proteomes" id="UP000318055">
    <property type="component" value="Chromosome"/>
</dbReference>
<evidence type="ECO:0000256" key="1">
    <source>
        <dbReference type="ARBA" id="ARBA00001974"/>
    </source>
</evidence>
<reference evidence="8 9" key="1">
    <citation type="submission" date="2019-07" db="EMBL/GenBank/DDBJ databases">
        <title>Sphingomonas alkalisoli sp. nov., isolated from rhizosphere soil of Suaedae salsa.</title>
        <authorList>
            <person name="Zhang H."/>
            <person name="Xu L."/>
            <person name="Zhang J.-X."/>
            <person name="Sun J.-Q."/>
        </authorList>
    </citation>
    <scope>NUCLEOTIDE SEQUENCE [LARGE SCALE GENOMIC DNA]</scope>
    <source>
        <strain evidence="8 9">XS-10</strain>
    </source>
</reference>
<dbReference type="SUPFAM" id="SSF47203">
    <property type="entry name" value="Acyl-CoA dehydrogenase C-terminal domain-like"/>
    <property type="match status" value="1"/>
</dbReference>
<feature type="domain" description="Acyl-CoA dehydrogenase/oxidase C-terminal" evidence="6">
    <location>
        <begin position="224"/>
        <end position="356"/>
    </location>
</feature>
<dbReference type="KEGG" id="ssua:FPZ54_18020"/>
<protein>
    <submittedName>
        <fullName evidence="8">Pimeloyl-CoA dehydrogenase small subunit</fullName>
    </submittedName>
</protein>
<sequence>MNFDLDADQQMLRETIDRLFDAHAATPDPATEWDAYRDLGLLALPFAEAQGGLGMGHEAVMLLMESYGRTLGRAPYLQSVMMAGQLLARVGGAVADNALAAMLEGRSRPALALFEPGMRYRWDAPAMTATRTASGWRLSGSKVAILDGDRADLLLCPARVQDGLGLFLVPADTPGVTRRCRPTPDGRGAAEFDLADVDVHSDHALGDPATNADLLAAVLDGAIAATCAEAVGAMDRLIVITTDYLNTRTQFGVAIGSFQALQHRAADMLVAMEQARSMTFHAVSMLDAPPAESTIAVAAAKVLVNRAARFVGSEAIQLHGGMGLASEYPAGRYFQRLTVIETLFGDTDHMLNIVEAGGGLS</sequence>
<dbReference type="OrthoDB" id="7328575at2"/>
<proteinExistence type="inferred from homology"/>
<evidence type="ECO:0000313" key="8">
    <source>
        <dbReference type="EMBL" id="QDX27715.1"/>
    </source>
</evidence>
<dbReference type="PANTHER" id="PTHR43884">
    <property type="entry name" value="ACYL-COA DEHYDROGENASE"/>
    <property type="match status" value="1"/>
</dbReference>
<keyword evidence="5" id="KW-0560">Oxidoreductase</keyword>
<evidence type="ECO:0000256" key="2">
    <source>
        <dbReference type="ARBA" id="ARBA00009347"/>
    </source>
</evidence>
<dbReference type="Gene3D" id="1.20.140.10">
    <property type="entry name" value="Butyryl-CoA Dehydrogenase, subunit A, domain 3"/>
    <property type="match status" value="1"/>
</dbReference>
<dbReference type="PANTHER" id="PTHR43884:SF20">
    <property type="entry name" value="ACYL-COA DEHYDROGENASE FADE28"/>
    <property type="match status" value="1"/>
</dbReference>
<dbReference type="CDD" id="cd00567">
    <property type="entry name" value="ACAD"/>
    <property type="match status" value="1"/>
</dbReference>
<comment type="similarity">
    <text evidence="2">Belongs to the acyl-CoA dehydrogenase family.</text>
</comment>
<feature type="domain" description="Acyl-CoA dehydrogenase/oxidase N-terminal" evidence="7">
    <location>
        <begin position="8"/>
        <end position="91"/>
    </location>
</feature>
<accession>A0A518RJT7</accession>
<dbReference type="Pfam" id="PF00441">
    <property type="entry name" value="Acyl-CoA_dh_1"/>
    <property type="match status" value="1"/>
</dbReference>
<name>A0A518RJT7_9SPHN</name>
<dbReference type="Gene3D" id="2.40.110.10">
    <property type="entry name" value="Butyryl-CoA Dehydrogenase, subunit A, domain 2"/>
    <property type="match status" value="1"/>
</dbReference>
<evidence type="ECO:0000256" key="4">
    <source>
        <dbReference type="ARBA" id="ARBA00022827"/>
    </source>
</evidence>
<comment type="cofactor">
    <cofactor evidence="1">
        <name>FAD</name>
        <dbReference type="ChEBI" id="CHEBI:57692"/>
    </cofactor>
</comment>
<evidence type="ECO:0000313" key="9">
    <source>
        <dbReference type="Proteomes" id="UP000318055"/>
    </source>
</evidence>
<dbReference type="SUPFAM" id="SSF56645">
    <property type="entry name" value="Acyl-CoA dehydrogenase NM domain-like"/>
    <property type="match status" value="1"/>
</dbReference>
<evidence type="ECO:0000259" key="7">
    <source>
        <dbReference type="Pfam" id="PF02771"/>
    </source>
</evidence>
<evidence type="ECO:0000259" key="6">
    <source>
        <dbReference type="Pfam" id="PF00441"/>
    </source>
</evidence>
<dbReference type="EMBL" id="CP042239">
    <property type="protein sequence ID" value="QDX27715.1"/>
    <property type="molecule type" value="Genomic_DNA"/>
</dbReference>
<dbReference type="InterPro" id="IPR036250">
    <property type="entry name" value="AcylCo_DH-like_C"/>
</dbReference>
<dbReference type="InterPro" id="IPR013786">
    <property type="entry name" value="AcylCoA_DH/ox_N"/>
</dbReference>
<dbReference type="GO" id="GO:0003995">
    <property type="term" value="F:acyl-CoA dehydrogenase activity"/>
    <property type="evidence" value="ECO:0007669"/>
    <property type="project" value="TreeGrafter"/>
</dbReference>
<dbReference type="InterPro" id="IPR046373">
    <property type="entry name" value="Acyl-CoA_Oxase/DH_mid-dom_sf"/>
</dbReference>
<dbReference type="Gene3D" id="1.10.540.10">
    <property type="entry name" value="Acyl-CoA dehydrogenase/oxidase, N-terminal domain"/>
    <property type="match status" value="1"/>
</dbReference>
<gene>
    <name evidence="8" type="ORF">FPZ54_18020</name>
</gene>
<keyword evidence="4" id="KW-0274">FAD</keyword>
<evidence type="ECO:0000256" key="3">
    <source>
        <dbReference type="ARBA" id="ARBA00022630"/>
    </source>
</evidence>